<dbReference type="RefSeq" id="WP_128771465.1">
    <property type="nucleotide sequence ID" value="NZ_RXOC01000022.1"/>
</dbReference>
<dbReference type="InterPro" id="IPR001457">
    <property type="entry name" value="NADH_UbQ/plastoQ_OxRdtase_su6"/>
</dbReference>
<accession>A0A4Q0M2E5</accession>
<keyword evidence="2" id="KW-1003">Cell membrane</keyword>
<comment type="catalytic activity">
    <reaction evidence="2">
        <text>a quinone + NADH + 5 H(+)(in) = a quinol + NAD(+) + 4 H(+)(out)</text>
        <dbReference type="Rhea" id="RHEA:57888"/>
        <dbReference type="ChEBI" id="CHEBI:15378"/>
        <dbReference type="ChEBI" id="CHEBI:24646"/>
        <dbReference type="ChEBI" id="CHEBI:57540"/>
        <dbReference type="ChEBI" id="CHEBI:57945"/>
        <dbReference type="ChEBI" id="CHEBI:132124"/>
    </reaction>
</comment>
<keyword evidence="2" id="KW-1133">Transmembrane helix</keyword>
<dbReference type="Proteomes" id="UP000290848">
    <property type="component" value="Unassembled WGS sequence"/>
</dbReference>
<feature type="transmembrane region" description="Helical" evidence="2">
    <location>
        <begin position="30"/>
        <end position="51"/>
    </location>
</feature>
<feature type="transmembrane region" description="Helical" evidence="2">
    <location>
        <begin position="150"/>
        <end position="172"/>
    </location>
</feature>
<comment type="subcellular location">
    <subcellularLocation>
        <location evidence="2">Cell membrane</location>
        <topology evidence="2">Multi-pass membrane protein</topology>
    </subcellularLocation>
</comment>
<dbReference type="EMBL" id="RXOC01000022">
    <property type="protein sequence ID" value="RXF67007.1"/>
    <property type="molecule type" value="Genomic_DNA"/>
</dbReference>
<comment type="function">
    <text evidence="2">NDH-1 shuttles electrons from NADH, via FMN and iron-sulfur (Fe-S) centers, to quinones in the respiratory chain. Couples the redox reaction to proton translocation (for every two electrons transferred, four hydrogen ions are translocated across the cytoplasmic membrane), and thus conserves the redox energy in a proton gradient.</text>
</comment>
<dbReference type="InterPro" id="IPR042106">
    <property type="entry name" value="Nuo/plastoQ_OxRdtase_6_NuoJ"/>
</dbReference>
<dbReference type="GO" id="GO:0008137">
    <property type="term" value="F:NADH dehydrogenase (ubiquinone) activity"/>
    <property type="evidence" value="ECO:0007669"/>
    <property type="project" value="UniProtKB-UniRule"/>
</dbReference>
<dbReference type="GO" id="GO:0005886">
    <property type="term" value="C:plasma membrane"/>
    <property type="evidence" value="ECO:0007669"/>
    <property type="project" value="UniProtKB-SubCell"/>
</dbReference>
<dbReference type="PANTHER" id="PTHR33269:SF17">
    <property type="entry name" value="NADH-UBIQUINONE OXIDOREDUCTASE CHAIN 6"/>
    <property type="match status" value="1"/>
</dbReference>
<evidence type="ECO:0000313" key="4">
    <source>
        <dbReference type="Proteomes" id="UP000290848"/>
    </source>
</evidence>
<evidence type="ECO:0000256" key="2">
    <source>
        <dbReference type="RuleBase" id="RU004429"/>
    </source>
</evidence>
<gene>
    <name evidence="3" type="ORF">EKH83_21165</name>
</gene>
<organism evidence="3 4">
    <name type="scientific">Arcticibacter tournemirensis</name>
    <dbReference type="NCBI Taxonomy" id="699437"/>
    <lineage>
        <taxon>Bacteria</taxon>
        <taxon>Pseudomonadati</taxon>
        <taxon>Bacteroidota</taxon>
        <taxon>Sphingobacteriia</taxon>
        <taxon>Sphingobacteriales</taxon>
        <taxon>Sphingobacteriaceae</taxon>
        <taxon>Arcticibacter</taxon>
    </lineage>
</organism>
<protein>
    <recommendedName>
        <fullName evidence="2">NADH-quinone oxidoreductase subunit J</fullName>
        <ecNumber evidence="2">7.1.1.-</ecNumber>
    </recommendedName>
</protein>
<name>A0A4Q0M2E5_9SPHI</name>
<keyword evidence="2" id="KW-0812">Transmembrane</keyword>
<feature type="transmembrane region" description="Helical" evidence="2">
    <location>
        <begin position="6"/>
        <end position="23"/>
    </location>
</feature>
<sequence length="178" mass="19858">MEQLVFYVFAGIVLLSALMVVAMRNPVRSIFLFFVTLFSMAGLFIFALADFIAVTQVVVYVGGVLVLMIFTFLLSSREILNIPLPGKRGIIGLHQLPGIAVALIFFVVLAVMVYQANPDQIEWVKQARENTLQPTDNTIHYIGINMMTRYLVPFEVVSVLLMVALVGAAHLARKERKI</sequence>
<keyword evidence="2" id="KW-0472">Membrane</keyword>
<evidence type="ECO:0000313" key="3">
    <source>
        <dbReference type="EMBL" id="RXF67007.1"/>
    </source>
</evidence>
<feature type="transmembrane region" description="Helical" evidence="2">
    <location>
        <begin position="57"/>
        <end position="75"/>
    </location>
</feature>
<dbReference type="GO" id="GO:0048038">
    <property type="term" value="F:quinone binding"/>
    <property type="evidence" value="ECO:0007669"/>
    <property type="project" value="UniProtKB-UniRule"/>
</dbReference>
<comment type="similarity">
    <text evidence="1 2">Belongs to the complex I subunit 6 family.</text>
</comment>
<dbReference type="PANTHER" id="PTHR33269">
    <property type="entry name" value="NADH-UBIQUINONE OXIDOREDUCTASE CHAIN 6"/>
    <property type="match status" value="1"/>
</dbReference>
<comment type="caution">
    <text evidence="3">The sequence shown here is derived from an EMBL/GenBank/DDBJ whole genome shotgun (WGS) entry which is preliminary data.</text>
</comment>
<dbReference type="Pfam" id="PF00499">
    <property type="entry name" value="Oxidored_q3"/>
    <property type="match status" value="1"/>
</dbReference>
<keyword evidence="2" id="KW-0520">NAD</keyword>
<dbReference type="EC" id="7.1.1.-" evidence="2"/>
<dbReference type="AlphaFoldDB" id="A0A4Q0M2E5"/>
<keyword evidence="2" id="KW-0874">Quinone</keyword>
<feature type="transmembrane region" description="Helical" evidence="2">
    <location>
        <begin position="96"/>
        <end position="116"/>
    </location>
</feature>
<dbReference type="Gene3D" id="1.20.120.1200">
    <property type="entry name" value="NADH-ubiquinone/plastoquinone oxidoreductase chain 6, subunit NuoJ"/>
    <property type="match status" value="1"/>
</dbReference>
<evidence type="ECO:0000256" key="1">
    <source>
        <dbReference type="ARBA" id="ARBA00005698"/>
    </source>
</evidence>
<reference evidence="3 4" key="1">
    <citation type="submission" date="2018-12" db="EMBL/GenBank/DDBJ databases">
        <title>The Draft Genome Sequence of the Soil Bacterium Pedobacter tournemirensis R1.</title>
        <authorList>
            <person name="He J."/>
        </authorList>
    </citation>
    <scope>NUCLEOTIDE SEQUENCE [LARGE SCALE GENOMIC DNA]</scope>
    <source>
        <strain evidence="3 4">R1</strain>
    </source>
</reference>
<proteinExistence type="inferred from homology"/>